<dbReference type="SUPFAM" id="SSF55282">
    <property type="entry name" value="RL5-like"/>
    <property type="match status" value="1"/>
</dbReference>
<sequence>MVREMFEEVEVEAYVYPTEDIEKVKKAMLNLIPGLEFEAFDKGDYIVLVGKTKNKKALQRLYELFRGQAILDTARAFLEDGYFGEEIIIKVHKQVAYAGKVNFNEESPLGPITITIRTKDPQRLMKWLAPRTKDGVPIE</sequence>
<dbReference type="InterPro" id="IPR002739">
    <property type="entry name" value="PAB1135-like"/>
</dbReference>
<proteinExistence type="inferred from homology"/>
<dbReference type="Gene3D" id="3.30.1440.10">
    <property type="match status" value="1"/>
</dbReference>
<accession>A0A0S1XD32</accession>
<dbReference type="PANTHER" id="PTHR39652:SF1">
    <property type="entry name" value="UPF0201 PROTEIN TK1335"/>
    <property type="match status" value="1"/>
</dbReference>
<dbReference type="STRING" id="55802.TBCH5v1_1781"/>
<dbReference type="Proteomes" id="UP000066042">
    <property type="component" value="Chromosome"/>
</dbReference>
<protein>
    <recommendedName>
        <fullName evidence="1">UPF0201 protein TBCH5v1_1781</fullName>
    </recommendedName>
</protein>
<dbReference type="HAMAP" id="MF_01112">
    <property type="entry name" value="UPF0201"/>
    <property type="match status" value="1"/>
</dbReference>
<organism evidence="2 3">
    <name type="scientific">Thermococcus barophilus</name>
    <dbReference type="NCBI Taxonomy" id="55802"/>
    <lineage>
        <taxon>Archaea</taxon>
        <taxon>Methanobacteriati</taxon>
        <taxon>Methanobacteriota</taxon>
        <taxon>Thermococci</taxon>
        <taxon>Thermococcales</taxon>
        <taxon>Thermococcaceae</taxon>
        <taxon>Thermococcus</taxon>
    </lineage>
</organism>
<reference evidence="2 3" key="1">
    <citation type="journal article" date="2016" name="Genome Announc.">
        <title>Complete genome sequence of the hyperthermophilic and piezophilic archaeon Thermococcus barophilus Ch5, capable of growth at the expense of hydrogenogenesis from carbon monoxide and formate.</title>
        <authorList>
            <person name="Oger P."/>
            <person name="Sokolova T.G."/>
            <person name="Kozhevnikova D.A."/>
            <person name="Taranov E.A."/>
            <person name="Vannier P."/>
            <person name="Lee H.S."/>
            <person name="Kwon K.K."/>
            <person name="Kang S.G."/>
            <person name="Lee J.H."/>
            <person name="Bonch-Osmolovskaya E.A."/>
            <person name="Lebedinsky A.V."/>
        </authorList>
    </citation>
    <scope>NUCLEOTIDE SEQUENCE [LARGE SCALE GENOMIC DNA]</scope>
    <source>
        <strain evidence="3">Ch5</strain>
    </source>
</reference>
<evidence type="ECO:0000256" key="1">
    <source>
        <dbReference type="HAMAP-Rule" id="MF_01112"/>
    </source>
</evidence>
<dbReference type="EMBL" id="CP013050">
    <property type="protein sequence ID" value="ALM75691.1"/>
    <property type="molecule type" value="Genomic_DNA"/>
</dbReference>
<evidence type="ECO:0000313" key="3">
    <source>
        <dbReference type="Proteomes" id="UP000066042"/>
    </source>
</evidence>
<dbReference type="AlphaFoldDB" id="A0A0S1XD32"/>
<dbReference type="PANTHER" id="PTHR39652">
    <property type="entry name" value="UPF0201 PROTEIN TK1335"/>
    <property type="match status" value="1"/>
</dbReference>
<dbReference type="PATRIC" id="fig|55802.8.peg.1759"/>
<dbReference type="NCBIfam" id="NF001687">
    <property type="entry name" value="PRK00447.1"/>
    <property type="match status" value="1"/>
</dbReference>
<dbReference type="InterPro" id="IPR022803">
    <property type="entry name" value="Ribosomal_uL5_dom_sf"/>
</dbReference>
<dbReference type="Pfam" id="PF01877">
    <property type="entry name" value="RNA_binding"/>
    <property type="match status" value="1"/>
</dbReference>
<dbReference type="OMA" id="EAYVYPT"/>
<comment type="similarity">
    <text evidence="1">Belongs to the UPF0201 family.</text>
</comment>
<name>A0A0S1XD32_THEBA</name>
<evidence type="ECO:0000313" key="2">
    <source>
        <dbReference type="EMBL" id="ALM75691.1"/>
    </source>
</evidence>
<gene>
    <name evidence="2" type="ORF">TBCH5v1_1781</name>
</gene>